<feature type="compositionally biased region" description="Basic and acidic residues" evidence="4">
    <location>
        <begin position="442"/>
        <end position="451"/>
    </location>
</feature>
<dbReference type="Gene3D" id="1.25.10.10">
    <property type="entry name" value="Leucine-rich Repeat Variant"/>
    <property type="match status" value="1"/>
</dbReference>
<dbReference type="InterPro" id="IPR022075">
    <property type="entry name" value="Symplekin_C"/>
</dbReference>
<dbReference type="AlphaFoldDB" id="A0A2G8RTZ6"/>
<accession>A0A2G8RTZ6</accession>
<evidence type="ECO:0000256" key="1">
    <source>
        <dbReference type="ARBA" id="ARBA00004123"/>
    </source>
</evidence>
<dbReference type="InterPro" id="IPR032460">
    <property type="entry name" value="Symplekin/Pta1_N"/>
</dbReference>
<feature type="domain" description="Symplekin C-terminal" evidence="6">
    <location>
        <begin position="933"/>
        <end position="1128"/>
    </location>
</feature>
<dbReference type="OrthoDB" id="331600at2759"/>
<evidence type="ECO:0000256" key="2">
    <source>
        <dbReference type="ARBA" id="ARBA00022664"/>
    </source>
</evidence>
<feature type="region of interest" description="Disordered" evidence="4">
    <location>
        <begin position="314"/>
        <end position="352"/>
    </location>
</feature>
<protein>
    <recommendedName>
        <fullName evidence="9">Symplekin</fullName>
    </recommendedName>
</protein>
<dbReference type="STRING" id="1077348.A0A2G8RTZ6"/>
<dbReference type="Pfam" id="PF12295">
    <property type="entry name" value="Symplekin_C"/>
    <property type="match status" value="1"/>
</dbReference>
<evidence type="ECO:0000256" key="4">
    <source>
        <dbReference type="SAM" id="MobiDB-lite"/>
    </source>
</evidence>
<feature type="compositionally biased region" description="Pro residues" evidence="4">
    <location>
        <begin position="1176"/>
        <end position="1188"/>
    </location>
</feature>
<evidence type="ECO:0000259" key="6">
    <source>
        <dbReference type="Pfam" id="PF12295"/>
    </source>
</evidence>
<dbReference type="SUPFAM" id="SSF48371">
    <property type="entry name" value="ARM repeat"/>
    <property type="match status" value="1"/>
</dbReference>
<sequence>MAAQVDPLSQLSLALAAPADSKEQAELLTTLRESLESHPSLSILCSTLIKTLSGAGDSLMKTWVLNLLHFAICKSNLSTDARTQLADQSLEILAGLLNDGNIGTVKVVVQCFPTVYALLFRSLCVNRNNRKPWDILSQAKARILEFVWAPQVNSGLRAAAIKFMQRVILVQTRGINDPRLQNKDDPNVNMIPSDHPFMSVQALEQEGLKLLEGVITTLYTTSNPDMLSSILNSWANLVKRRPALVELVVSTLIQWTPIKLEGLPASVIRSTEKTVRILLTHISRTPQGQQFIGQIQSALAAQGARMEQAAAEEKARKAAAAEASKKRATAPTPVVEAPEAKRPKLEHEAAPAAGPAGFDFSALPAALVTDLIVANLQAHTENALIGLVQAYRHKKVNASAPADIPGLSSTPPPVRATPAEQAAPTPPPAVPIAPRAPPSGPRADREKKQKAESPPPAPAPVKVEEPVDPLKMDIDDEEMEYEPDRLNLEISGEAEPVDEAEAALDHDMEEAELPVTDFKLPPARELDADDREVLMRKAITRIREGAKELAAAEFALDASDPHLLKTSPADMWMLLLVRMVTRVSDPSVYQDESEDDMKAEDSVVKRSEIYDRQDRLRHALCEYIMADFSGRIRLATTWMNEEWYNDRIRRQQDRDWQSNYETWLNQIVAAYQTHSEGKDRTFSRFLLDLPAVPQDVLNLLRESCVEPERRQMGFAALREFVSQRPSLRAEAMNMLLELTTHPDKITRGAGINTVKRWIPDVQPMADMIRDFALQLLRRLQSRPKQDDEEKEKPQTNGVDHDENMEDGQLPQEDIIQTPYLPEQLELPAVDAQILQHVELLFALSTKVPEFLDEIFAAYGGMEVTVQETIQQLITPLVRALGPTHGKLLTLLRTFPPGAESLALRVLNIFTETGRPSAQLVALVKSLVNERDLDARFLIPIIAEMDKVDILRHLPRIVSILNGTPEPKQLVRSVFSSIVTTPPETFGKVTSNLPRVRQSELLTPAELMVLLHESEREIGLRSAIEAITICFSMTDIYRSEILGVVMNQLVDVPNLPTLFMRTVIQAVTTYRSLRGFVSTTLLSRLITKKIWTNPPLWEGFIRCAKLIAPQSFGALLQLPKEQLREVVEKQPTLKAELREHVMKKGTNKARVAGYLDIFGEDDASTPPASQASAAPDSTPPLSDPEPLPVEPAQAS</sequence>
<dbReference type="InterPro" id="IPR021850">
    <property type="entry name" value="Symplekin/Pta1"/>
</dbReference>
<feature type="compositionally biased region" description="Low complexity" evidence="4">
    <location>
        <begin position="1163"/>
        <end position="1175"/>
    </location>
</feature>
<feature type="compositionally biased region" description="Pro residues" evidence="4">
    <location>
        <begin position="424"/>
        <end position="440"/>
    </location>
</feature>
<evidence type="ECO:0000256" key="3">
    <source>
        <dbReference type="ARBA" id="ARBA00023242"/>
    </source>
</evidence>
<feature type="region of interest" description="Disordered" evidence="4">
    <location>
        <begin position="1159"/>
        <end position="1194"/>
    </location>
</feature>
<reference evidence="7 8" key="1">
    <citation type="journal article" date="2015" name="Sci. Rep.">
        <title>Chromosome-level genome map provides insights into diverse defense mechanisms in the medicinal fungus Ganoderma sinense.</title>
        <authorList>
            <person name="Zhu Y."/>
            <person name="Xu J."/>
            <person name="Sun C."/>
            <person name="Zhou S."/>
            <person name="Xu H."/>
            <person name="Nelson D.R."/>
            <person name="Qian J."/>
            <person name="Song J."/>
            <person name="Luo H."/>
            <person name="Xiang L."/>
            <person name="Li Y."/>
            <person name="Xu Z."/>
            <person name="Ji A."/>
            <person name="Wang L."/>
            <person name="Lu S."/>
            <person name="Hayward A."/>
            <person name="Sun W."/>
            <person name="Li X."/>
            <person name="Schwartz D.C."/>
            <person name="Wang Y."/>
            <person name="Chen S."/>
        </authorList>
    </citation>
    <scope>NUCLEOTIDE SEQUENCE [LARGE SCALE GENOMIC DNA]</scope>
    <source>
        <strain evidence="7 8">ZZ0214-1</strain>
    </source>
</reference>
<evidence type="ECO:0000313" key="8">
    <source>
        <dbReference type="Proteomes" id="UP000230002"/>
    </source>
</evidence>
<organism evidence="7 8">
    <name type="scientific">Ganoderma sinense ZZ0214-1</name>
    <dbReference type="NCBI Taxonomy" id="1077348"/>
    <lineage>
        <taxon>Eukaryota</taxon>
        <taxon>Fungi</taxon>
        <taxon>Dikarya</taxon>
        <taxon>Basidiomycota</taxon>
        <taxon>Agaricomycotina</taxon>
        <taxon>Agaricomycetes</taxon>
        <taxon>Polyporales</taxon>
        <taxon>Polyporaceae</taxon>
        <taxon>Ganoderma</taxon>
    </lineage>
</organism>
<name>A0A2G8RTZ6_9APHY</name>
<evidence type="ECO:0000259" key="5">
    <source>
        <dbReference type="Pfam" id="PF11935"/>
    </source>
</evidence>
<feature type="compositionally biased region" description="Basic and acidic residues" evidence="4">
    <location>
        <begin position="783"/>
        <end position="801"/>
    </location>
</feature>
<feature type="domain" description="Symplekin/Pta1 N-terminal" evidence="5">
    <location>
        <begin position="103"/>
        <end position="317"/>
    </location>
</feature>
<feature type="region of interest" description="Disordered" evidence="4">
    <location>
        <begin position="780"/>
        <end position="805"/>
    </location>
</feature>
<gene>
    <name evidence="7" type="ORF">GSI_12860</name>
</gene>
<dbReference type="Proteomes" id="UP000230002">
    <property type="component" value="Unassembled WGS sequence"/>
</dbReference>
<evidence type="ECO:0008006" key="9">
    <source>
        <dbReference type="Google" id="ProtNLM"/>
    </source>
</evidence>
<dbReference type="GO" id="GO:0005847">
    <property type="term" value="C:mRNA cleavage and polyadenylation specificity factor complex"/>
    <property type="evidence" value="ECO:0007669"/>
    <property type="project" value="TreeGrafter"/>
</dbReference>
<feature type="compositionally biased region" description="Basic and acidic residues" evidence="4">
    <location>
        <begin position="338"/>
        <end position="349"/>
    </location>
</feature>
<keyword evidence="8" id="KW-1185">Reference proteome</keyword>
<dbReference type="PANTHER" id="PTHR15245">
    <property type="entry name" value="SYMPLEKIN-RELATED"/>
    <property type="match status" value="1"/>
</dbReference>
<proteinExistence type="predicted"/>
<comment type="caution">
    <text evidence="7">The sequence shown here is derived from an EMBL/GenBank/DDBJ whole genome shotgun (WGS) entry which is preliminary data.</text>
</comment>
<evidence type="ECO:0000313" key="7">
    <source>
        <dbReference type="EMBL" id="PIL24973.1"/>
    </source>
</evidence>
<dbReference type="GO" id="GO:0006397">
    <property type="term" value="P:mRNA processing"/>
    <property type="evidence" value="ECO:0007669"/>
    <property type="project" value="UniProtKB-KW"/>
</dbReference>
<keyword evidence="3" id="KW-0539">Nucleus</keyword>
<dbReference type="InterPro" id="IPR016024">
    <property type="entry name" value="ARM-type_fold"/>
</dbReference>
<keyword evidence="2" id="KW-0507">mRNA processing</keyword>
<comment type="subcellular location">
    <subcellularLocation>
        <location evidence="1">Nucleus</location>
    </subcellularLocation>
</comment>
<dbReference type="EMBL" id="AYKW01000056">
    <property type="protein sequence ID" value="PIL24973.1"/>
    <property type="molecule type" value="Genomic_DNA"/>
</dbReference>
<dbReference type="PANTHER" id="PTHR15245:SF20">
    <property type="entry name" value="SYMPLEKIN"/>
    <property type="match status" value="1"/>
</dbReference>
<dbReference type="Pfam" id="PF11935">
    <property type="entry name" value="SYMPK_PTA1_N"/>
    <property type="match status" value="1"/>
</dbReference>
<dbReference type="InterPro" id="IPR011989">
    <property type="entry name" value="ARM-like"/>
</dbReference>
<feature type="region of interest" description="Disordered" evidence="4">
    <location>
        <begin position="400"/>
        <end position="468"/>
    </location>
</feature>